<evidence type="ECO:0000256" key="11">
    <source>
        <dbReference type="HAMAP-Rule" id="MF_00109"/>
    </source>
</evidence>
<proteinExistence type="inferred from homology"/>
<keyword evidence="13" id="KW-1185">Reference proteome</keyword>
<dbReference type="InterPro" id="IPR027417">
    <property type="entry name" value="P-loop_NTPase"/>
</dbReference>
<dbReference type="GO" id="GO:0005524">
    <property type="term" value="F:ATP binding"/>
    <property type="evidence" value="ECO:0007669"/>
    <property type="project" value="UniProtKB-UniRule"/>
</dbReference>
<dbReference type="GO" id="GO:0004765">
    <property type="term" value="F:shikimate kinase activity"/>
    <property type="evidence" value="ECO:0007669"/>
    <property type="project" value="UniProtKB-UniRule"/>
</dbReference>
<dbReference type="SUPFAM" id="SSF52540">
    <property type="entry name" value="P-loop containing nucleoside triphosphate hydrolases"/>
    <property type="match status" value="1"/>
</dbReference>
<accession>A0A0J1BKM1</accession>
<dbReference type="Proteomes" id="UP000036367">
    <property type="component" value="Unassembled WGS sequence"/>
</dbReference>
<dbReference type="STRING" id="595434.RISK_000863"/>
<gene>
    <name evidence="11" type="primary">aroK</name>
    <name evidence="12" type="ORF">RISK_000863</name>
</gene>
<keyword evidence="7 11" id="KW-0418">Kinase</keyword>
<feature type="binding site" evidence="11">
    <location>
        <position position="147"/>
    </location>
    <ligand>
        <name>substrate</name>
    </ligand>
</feature>
<evidence type="ECO:0000256" key="8">
    <source>
        <dbReference type="ARBA" id="ARBA00022840"/>
    </source>
</evidence>
<keyword evidence="5 11" id="KW-0808">Transferase</keyword>
<dbReference type="RefSeq" id="WP_047812871.1">
    <property type="nucleotide sequence ID" value="NZ_LECT01000007.1"/>
</dbReference>
<comment type="cofactor">
    <cofactor evidence="11">
        <name>Mg(2+)</name>
        <dbReference type="ChEBI" id="CHEBI:18420"/>
    </cofactor>
    <text evidence="11">Binds 1 Mg(2+) ion per subunit.</text>
</comment>
<dbReference type="GO" id="GO:0005829">
    <property type="term" value="C:cytosol"/>
    <property type="evidence" value="ECO:0007669"/>
    <property type="project" value="TreeGrafter"/>
</dbReference>
<comment type="function">
    <text evidence="11">Catalyzes the specific phosphorylation of the 3-hydroxyl group of shikimic acid using ATP as a cosubstrate.</text>
</comment>
<evidence type="ECO:0000256" key="10">
    <source>
        <dbReference type="ARBA" id="ARBA00048567"/>
    </source>
</evidence>
<dbReference type="GO" id="GO:0009423">
    <property type="term" value="P:chorismate biosynthetic process"/>
    <property type="evidence" value="ECO:0007669"/>
    <property type="project" value="UniProtKB-UniRule"/>
</dbReference>
<evidence type="ECO:0000313" key="12">
    <source>
        <dbReference type="EMBL" id="KLU07062.1"/>
    </source>
</evidence>
<feature type="binding site" evidence="11">
    <location>
        <position position="22"/>
    </location>
    <ligand>
        <name>Mg(2+)</name>
        <dbReference type="ChEBI" id="CHEBI:18420"/>
    </ligand>
</feature>
<feature type="binding site" evidence="11">
    <location>
        <position position="128"/>
    </location>
    <ligand>
        <name>ATP</name>
        <dbReference type="ChEBI" id="CHEBI:30616"/>
    </ligand>
</feature>
<evidence type="ECO:0000256" key="9">
    <source>
        <dbReference type="ARBA" id="ARBA00023141"/>
    </source>
</evidence>
<comment type="subcellular location">
    <subcellularLocation>
        <location evidence="11">Cytoplasm</location>
    </subcellularLocation>
</comment>
<feature type="binding site" evidence="11">
    <location>
        <position position="64"/>
    </location>
    <ligand>
        <name>substrate</name>
    </ligand>
</feature>
<dbReference type="EMBL" id="LECT01000007">
    <property type="protein sequence ID" value="KLU07062.1"/>
    <property type="molecule type" value="Genomic_DNA"/>
</dbReference>
<dbReference type="GO" id="GO:0008652">
    <property type="term" value="P:amino acid biosynthetic process"/>
    <property type="evidence" value="ECO:0007669"/>
    <property type="project" value="UniProtKB-KW"/>
</dbReference>
<feature type="binding site" evidence="11">
    <location>
        <position position="40"/>
    </location>
    <ligand>
        <name>substrate</name>
    </ligand>
</feature>
<feature type="binding site" evidence="11">
    <location>
        <position position="86"/>
    </location>
    <ligand>
        <name>substrate</name>
    </ligand>
</feature>
<keyword evidence="9 11" id="KW-0057">Aromatic amino acid biosynthesis</keyword>
<comment type="catalytic activity">
    <reaction evidence="10 11">
        <text>shikimate + ATP = 3-phosphoshikimate + ADP + H(+)</text>
        <dbReference type="Rhea" id="RHEA:13121"/>
        <dbReference type="ChEBI" id="CHEBI:15378"/>
        <dbReference type="ChEBI" id="CHEBI:30616"/>
        <dbReference type="ChEBI" id="CHEBI:36208"/>
        <dbReference type="ChEBI" id="CHEBI:145989"/>
        <dbReference type="ChEBI" id="CHEBI:456216"/>
        <dbReference type="EC" id="2.7.1.71"/>
    </reaction>
</comment>
<evidence type="ECO:0000256" key="7">
    <source>
        <dbReference type="ARBA" id="ARBA00022777"/>
    </source>
</evidence>
<dbReference type="PANTHER" id="PTHR21087">
    <property type="entry name" value="SHIKIMATE KINASE"/>
    <property type="match status" value="1"/>
</dbReference>
<dbReference type="PANTHER" id="PTHR21087:SF16">
    <property type="entry name" value="SHIKIMATE KINASE 1, CHLOROPLASTIC"/>
    <property type="match status" value="1"/>
</dbReference>
<comment type="pathway">
    <text evidence="1 11">Metabolic intermediate biosynthesis; chorismate biosynthesis; chorismate from D-erythrose 4-phosphate and phosphoenolpyruvate: step 5/7.</text>
</comment>
<keyword evidence="4 11" id="KW-0028">Amino-acid biosynthesis</keyword>
<keyword evidence="8 11" id="KW-0067">ATP-binding</keyword>
<dbReference type="PROSITE" id="PS01128">
    <property type="entry name" value="SHIKIMATE_KINASE"/>
    <property type="match status" value="1"/>
</dbReference>
<evidence type="ECO:0000256" key="6">
    <source>
        <dbReference type="ARBA" id="ARBA00022741"/>
    </source>
</evidence>
<keyword evidence="11" id="KW-0963">Cytoplasm</keyword>
<reference evidence="12" key="1">
    <citation type="submission" date="2015-05" db="EMBL/GenBank/DDBJ databases">
        <title>Permanent draft genome of Rhodopirellula islandicus K833.</title>
        <authorList>
            <person name="Kizina J."/>
            <person name="Richter M."/>
            <person name="Glockner F.O."/>
            <person name="Harder J."/>
        </authorList>
    </citation>
    <scope>NUCLEOTIDE SEQUENCE [LARGE SCALE GENOMIC DNA]</scope>
    <source>
        <strain evidence="12">K833</strain>
    </source>
</reference>
<comment type="subunit">
    <text evidence="11">Monomer.</text>
</comment>
<comment type="caution">
    <text evidence="12">The sequence shown here is derived from an EMBL/GenBank/DDBJ whole genome shotgun (WGS) entry which is preliminary data.</text>
</comment>
<dbReference type="PATRIC" id="fig|595434.4.peg.832"/>
<dbReference type="PRINTS" id="PR01100">
    <property type="entry name" value="SHIKIMTKNASE"/>
</dbReference>
<dbReference type="InterPro" id="IPR000623">
    <property type="entry name" value="Shikimate_kinase/TSH1"/>
</dbReference>
<dbReference type="HAMAP" id="MF_00109">
    <property type="entry name" value="Shikimate_kinase"/>
    <property type="match status" value="1"/>
</dbReference>
<sequence length="187" mass="20499">MNIDAVKPQHLYLTGYRGCGKSTLAKLLAQRLSLPVVDLDDVIESTAGKSIAEIFAAETESGFRDREEAALVEVAQRPTHVIALGGGTILRQANRNLIANSGWCVWLDAEPEILMARLAGDETTADRRPSLTDQSVFDEVKTVMTHREPLYRESADLRINTSHQTMDDIVTEVLKACPPSIGEVKPS</sequence>
<dbReference type="InterPro" id="IPR023000">
    <property type="entry name" value="Shikimate_kinase_CS"/>
</dbReference>
<keyword evidence="11" id="KW-0479">Metal-binding</keyword>
<dbReference type="AlphaFoldDB" id="A0A0J1BKM1"/>
<organism evidence="12 13">
    <name type="scientific">Rhodopirellula islandica</name>
    <dbReference type="NCBI Taxonomy" id="595434"/>
    <lineage>
        <taxon>Bacteria</taxon>
        <taxon>Pseudomonadati</taxon>
        <taxon>Planctomycetota</taxon>
        <taxon>Planctomycetia</taxon>
        <taxon>Pirellulales</taxon>
        <taxon>Pirellulaceae</taxon>
        <taxon>Rhodopirellula</taxon>
    </lineage>
</organism>
<evidence type="ECO:0000256" key="3">
    <source>
        <dbReference type="ARBA" id="ARBA00012154"/>
    </source>
</evidence>
<dbReference type="CDD" id="cd00464">
    <property type="entry name" value="SK"/>
    <property type="match status" value="1"/>
</dbReference>
<dbReference type="OrthoDB" id="9800332at2"/>
<comment type="similarity">
    <text evidence="2 11">Belongs to the shikimate kinase family.</text>
</comment>
<feature type="binding site" evidence="11">
    <location>
        <position position="164"/>
    </location>
    <ligand>
        <name>ATP</name>
        <dbReference type="ChEBI" id="CHEBI:30616"/>
    </ligand>
</feature>
<dbReference type="GO" id="GO:0009073">
    <property type="term" value="P:aromatic amino acid family biosynthetic process"/>
    <property type="evidence" value="ECO:0007669"/>
    <property type="project" value="UniProtKB-KW"/>
</dbReference>
<feature type="binding site" evidence="11">
    <location>
        <begin position="18"/>
        <end position="23"/>
    </location>
    <ligand>
        <name>ATP</name>
        <dbReference type="ChEBI" id="CHEBI:30616"/>
    </ligand>
</feature>
<dbReference type="EC" id="2.7.1.71" evidence="3 11"/>
<evidence type="ECO:0000256" key="4">
    <source>
        <dbReference type="ARBA" id="ARBA00022605"/>
    </source>
</evidence>
<dbReference type="Gene3D" id="3.40.50.300">
    <property type="entry name" value="P-loop containing nucleotide triphosphate hydrolases"/>
    <property type="match status" value="1"/>
</dbReference>
<dbReference type="GO" id="GO:0000287">
    <property type="term" value="F:magnesium ion binding"/>
    <property type="evidence" value="ECO:0007669"/>
    <property type="project" value="UniProtKB-UniRule"/>
</dbReference>
<protein>
    <recommendedName>
        <fullName evidence="3 11">Shikimate kinase</fullName>
        <shortName evidence="11">SK</shortName>
        <ecNumber evidence="3 11">2.7.1.71</ecNumber>
    </recommendedName>
</protein>
<dbReference type="UniPathway" id="UPA00053">
    <property type="reaction ID" value="UER00088"/>
</dbReference>
<evidence type="ECO:0000256" key="5">
    <source>
        <dbReference type="ARBA" id="ARBA00022679"/>
    </source>
</evidence>
<keyword evidence="6 11" id="KW-0547">Nucleotide-binding</keyword>
<evidence type="ECO:0000256" key="2">
    <source>
        <dbReference type="ARBA" id="ARBA00006997"/>
    </source>
</evidence>
<dbReference type="InterPro" id="IPR031322">
    <property type="entry name" value="Shikimate/glucono_kinase"/>
</dbReference>
<dbReference type="Pfam" id="PF01202">
    <property type="entry name" value="SKI"/>
    <property type="match status" value="1"/>
</dbReference>
<evidence type="ECO:0000313" key="13">
    <source>
        <dbReference type="Proteomes" id="UP000036367"/>
    </source>
</evidence>
<name>A0A0J1BKM1_RHOIS</name>
<keyword evidence="11" id="KW-0460">Magnesium</keyword>
<evidence type="ECO:0000256" key="1">
    <source>
        <dbReference type="ARBA" id="ARBA00004842"/>
    </source>
</evidence>